<feature type="domain" description="Carbohydrate kinase FGGY N-terminal" evidence="7">
    <location>
        <begin position="5"/>
        <end position="252"/>
    </location>
</feature>
<dbReference type="Gene3D" id="3.30.420.40">
    <property type="match status" value="2"/>
</dbReference>
<evidence type="ECO:0000256" key="2">
    <source>
        <dbReference type="ARBA" id="ARBA00022679"/>
    </source>
</evidence>
<dbReference type="GO" id="GO:0005524">
    <property type="term" value="F:ATP binding"/>
    <property type="evidence" value="ECO:0007669"/>
    <property type="project" value="UniProtKB-KW"/>
</dbReference>
<dbReference type="PIRSF" id="PIRSF000538">
    <property type="entry name" value="GlpK"/>
    <property type="match status" value="1"/>
</dbReference>
<accession>A0A4P6LYW9</accession>
<keyword evidence="4 9" id="KW-0418">Kinase</keyword>
<dbReference type="InterPro" id="IPR043129">
    <property type="entry name" value="ATPase_NBD"/>
</dbReference>
<evidence type="ECO:0000256" key="1">
    <source>
        <dbReference type="ARBA" id="ARBA00009156"/>
    </source>
</evidence>
<organism evidence="9 10">
    <name type="scientific">Blautia producta</name>
    <dbReference type="NCBI Taxonomy" id="33035"/>
    <lineage>
        <taxon>Bacteria</taxon>
        <taxon>Bacillati</taxon>
        <taxon>Bacillota</taxon>
        <taxon>Clostridia</taxon>
        <taxon>Lachnospirales</taxon>
        <taxon>Lachnospiraceae</taxon>
        <taxon>Blautia</taxon>
    </lineage>
</organism>
<evidence type="ECO:0000256" key="4">
    <source>
        <dbReference type="ARBA" id="ARBA00022777"/>
    </source>
</evidence>
<evidence type="ECO:0000313" key="10">
    <source>
        <dbReference type="Proteomes" id="UP000289794"/>
    </source>
</evidence>
<dbReference type="PANTHER" id="PTHR10196">
    <property type="entry name" value="SUGAR KINASE"/>
    <property type="match status" value="1"/>
</dbReference>
<dbReference type="AlphaFoldDB" id="A0A4P6LYW9"/>
<name>A0A4P6LYW9_9FIRM</name>
<dbReference type="GO" id="GO:0005829">
    <property type="term" value="C:cytosol"/>
    <property type="evidence" value="ECO:0007669"/>
    <property type="project" value="TreeGrafter"/>
</dbReference>
<dbReference type="CDD" id="cd07769">
    <property type="entry name" value="ASKHA_NBD_FGGY_GK"/>
    <property type="match status" value="1"/>
</dbReference>
<dbReference type="GO" id="GO:0004370">
    <property type="term" value="F:glycerol kinase activity"/>
    <property type="evidence" value="ECO:0007669"/>
    <property type="project" value="TreeGrafter"/>
</dbReference>
<dbReference type="InterPro" id="IPR018483">
    <property type="entry name" value="Carb_kinase_FGGY_CS"/>
</dbReference>
<dbReference type="PROSITE" id="PS00933">
    <property type="entry name" value="FGGY_KINASES_1"/>
    <property type="match status" value="1"/>
</dbReference>
<evidence type="ECO:0000259" key="8">
    <source>
        <dbReference type="Pfam" id="PF02782"/>
    </source>
</evidence>
<dbReference type="KEGG" id="bpro:PMF13cell1_01705"/>
<keyword evidence="3" id="KW-0547">Nucleotide-binding</keyword>
<gene>
    <name evidence="9" type="primary">glpK_2</name>
    <name evidence="9" type="ORF">PMF13cell1_01705</name>
</gene>
<evidence type="ECO:0000256" key="6">
    <source>
        <dbReference type="ARBA" id="ARBA00043149"/>
    </source>
</evidence>
<evidence type="ECO:0000256" key="3">
    <source>
        <dbReference type="ARBA" id="ARBA00022741"/>
    </source>
</evidence>
<dbReference type="NCBIfam" id="NF000756">
    <property type="entry name" value="PRK00047.1"/>
    <property type="match status" value="1"/>
</dbReference>
<evidence type="ECO:0000259" key="7">
    <source>
        <dbReference type="Pfam" id="PF00370"/>
    </source>
</evidence>
<proteinExistence type="inferred from homology"/>
<comment type="similarity">
    <text evidence="1">Belongs to the FGGY kinase family.</text>
</comment>
<protein>
    <recommendedName>
        <fullName evidence="6">ATP:glycerol 3-phosphotransferase</fullName>
    </recommendedName>
</protein>
<feature type="domain" description="Carbohydrate kinase FGGY C-terminal" evidence="8">
    <location>
        <begin position="262"/>
        <end position="448"/>
    </location>
</feature>
<dbReference type="RefSeq" id="WP_130180454.1">
    <property type="nucleotide sequence ID" value="NZ_CP035945.1"/>
</dbReference>
<keyword evidence="5" id="KW-0067">ATP-binding</keyword>
<dbReference type="InterPro" id="IPR000577">
    <property type="entry name" value="Carb_kinase_FGGY"/>
</dbReference>
<dbReference type="PANTHER" id="PTHR10196:SF69">
    <property type="entry name" value="GLYCEROL KINASE"/>
    <property type="match status" value="1"/>
</dbReference>
<evidence type="ECO:0000256" key="5">
    <source>
        <dbReference type="ARBA" id="ARBA00022840"/>
    </source>
</evidence>
<sequence>MRQAYCIGIDQSTQGTKAMLFDGLGNLLLRTDKSHAQLIDEKGWVEHDPEEIYQNTLRAVKDLLEQSRIDRAEIACVGISCQRETALAWNRYTGKPVYNAIVWQCARGEDICRRLEKSGVSEEVRKRTGLLLSPYFSAAKLAWIMEQVPGVRIEAEQGNICCGTVDSWLVYRLTKGKEFRTDYSNASRTQLFNITTLAWDEKLLGYFGIPRVCMAEVTDSDGFFGETDFDGLLPGAVPIHGVLGDSHGALFGQGCMQRGMMKTTYGTGSSIMMNIGEKPVFSDLGIVTSLAWKTEGKVQYVLEGNINYTGAVITWMKDRLGLLTAPGESETLACEANPSDKTYLVPAFTGLGAPYFRSDVSAVFCGMSRTTGKAELVKAGLESIAYQITDVVSLMKKAAEIPKIELRVDGGPTNNKWLMQFQSDILGSTIYVPDAEELSGIGAAYAAGLGSGIYKKEILFEKKHGTLYTPVMSDAKRERKYKGWQDAVSVLLKSNAENE</sequence>
<evidence type="ECO:0000313" key="9">
    <source>
        <dbReference type="EMBL" id="QBE96167.1"/>
    </source>
</evidence>
<dbReference type="InterPro" id="IPR018485">
    <property type="entry name" value="FGGY_C"/>
</dbReference>
<dbReference type="InterPro" id="IPR018484">
    <property type="entry name" value="FGGY_N"/>
</dbReference>
<dbReference type="GO" id="GO:0019563">
    <property type="term" value="P:glycerol catabolic process"/>
    <property type="evidence" value="ECO:0007669"/>
    <property type="project" value="TreeGrafter"/>
</dbReference>
<dbReference type="Pfam" id="PF02782">
    <property type="entry name" value="FGGY_C"/>
    <property type="match status" value="1"/>
</dbReference>
<dbReference type="Proteomes" id="UP000289794">
    <property type="component" value="Chromosome"/>
</dbReference>
<keyword evidence="2 9" id="KW-0808">Transferase</keyword>
<reference evidence="9 10" key="1">
    <citation type="submission" date="2019-01" db="EMBL/GenBank/DDBJ databases">
        <title>PMF-metabolizing Aryl O-demethylase.</title>
        <authorList>
            <person name="Kim M."/>
        </authorList>
    </citation>
    <scope>NUCLEOTIDE SEQUENCE [LARGE SCALE GENOMIC DNA]</scope>
    <source>
        <strain evidence="9 10">PMF1</strain>
    </source>
</reference>
<dbReference type="EMBL" id="CP035945">
    <property type="protein sequence ID" value="QBE96167.1"/>
    <property type="molecule type" value="Genomic_DNA"/>
</dbReference>
<dbReference type="Pfam" id="PF00370">
    <property type="entry name" value="FGGY_N"/>
    <property type="match status" value="1"/>
</dbReference>
<dbReference type="SUPFAM" id="SSF53067">
    <property type="entry name" value="Actin-like ATPase domain"/>
    <property type="match status" value="2"/>
</dbReference>